<dbReference type="RefSeq" id="WP_209888693.1">
    <property type="nucleotide sequence ID" value="NZ_JAGGMR010000001.1"/>
</dbReference>
<sequence>MITSGSLRTLVADVHRIGRRRDIGTQRRPTIDDGTHFVALVKPEVMQIGSAADAMAEVARVLGEADVTALRYALIPAREYGELGFLMQHYPRLHRIAVDGARGLCTYAHREFTSLLDQSEADIAVGAFQAGAYELALTAEMLEARCRQAGIHKLGSGSYASVVDLNGCPVVVLNGFVPALASSYGSDRTSLVGLVECHSYREIADLRAHVLGALNPSAAPPTSLRGALGRLVDRQYGITLSEGRNGVHLSAGHLEGMFQVWRYFAAADGLGLECTVLGRALANRRIRMAAVAEMAADHNFSEGSGRNVSPHGATENLNREAVIDCVVRWTDESRGSHA</sequence>
<protein>
    <submittedName>
        <fullName evidence="1">Uncharacterized protein</fullName>
    </submittedName>
</protein>
<name>A0ABS4QDD3_9NOCA</name>
<dbReference type="InterPro" id="IPR036850">
    <property type="entry name" value="NDK-like_dom_sf"/>
</dbReference>
<dbReference type="SUPFAM" id="SSF54919">
    <property type="entry name" value="Nucleoside diphosphate kinase, NDK"/>
    <property type="match status" value="1"/>
</dbReference>
<accession>A0ABS4QDD3</accession>
<dbReference type="EMBL" id="JAGGMR010000001">
    <property type="protein sequence ID" value="MBP2189672.1"/>
    <property type="molecule type" value="Genomic_DNA"/>
</dbReference>
<organism evidence="1 2">
    <name type="scientific">Nocardia goodfellowii</name>
    <dbReference type="NCBI Taxonomy" id="882446"/>
    <lineage>
        <taxon>Bacteria</taxon>
        <taxon>Bacillati</taxon>
        <taxon>Actinomycetota</taxon>
        <taxon>Actinomycetes</taxon>
        <taxon>Mycobacteriales</taxon>
        <taxon>Nocardiaceae</taxon>
        <taxon>Nocardia</taxon>
    </lineage>
</organism>
<dbReference type="Proteomes" id="UP001519325">
    <property type="component" value="Unassembled WGS sequence"/>
</dbReference>
<gene>
    <name evidence="1" type="ORF">BJ987_002573</name>
</gene>
<proteinExistence type="predicted"/>
<evidence type="ECO:0000313" key="2">
    <source>
        <dbReference type="Proteomes" id="UP001519325"/>
    </source>
</evidence>
<keyword evidence="2" id="KW-1185">Reference proteome</keyword>
<reference evidence="1 2" key="1">
    <citation type="submission" date="2021-03" db="EMBL/GenBank/DDBJ databases">
        <title>Sequencing the genomes of 1000 actinobacteria strains.</title>
        <authorList>
            <person name="Klenk H.-P."/>
        </authorList>
    </citation>
    <scope>NUCLEOTIDE SEQUENCE [LARGE SCALE GENOMIC DNA]</scope>
    <source>
        <strain evidence="1 2">DSM 45516</strain>
    </source>
</reference>
<evidence type="ECO:0000313" key="1">
    <source>
        <dbReference type="EMBL" id="MBP2189672.1"/>
    </source>
</evidence>
<comment type="caution">
    <text evidence="1">The sequence shown here is derived from an EMBL/GenBank/DDBJ whole genome shotgun (WGS) entry which is preliminary data.</text>
</comment>